<evidence type="ECO:0000313" key="3">
    <source>
        <dbReference type="EMBL" id="MBB6050572.1"/>
    </source>
</evidence>
<evidence type="ECO:0000256" key="1">
    <source>
        <dbReference type="SAM" id="SignalP"/>
    </source>
</evidence>
<feature type="signal peptide" evidence="1">
    <location>
        <begin position="1"/>
        <end position="20"/>
    </location>
</feature>
<evidence type="ECO:0000259" key="2">
    <source>
        <dbReference type="Pfam" id="PF14534"/>
    </source>
</evidence>
<gene>
    <name evidence="3" type="ORF">HNQ39_002363</name>
</gene>
<dbReference type="InterPro" id="IPR032710">
    <property type="entry name" value="NTF2-like_dom_sf"/>
</dbReference>
<keyword evidence="3" id="KW-0413">Isomerase</keyword>
<dbReference type="EMBL" id="JACHGW010000002">
    <property type="protein sequence ID" value="MBB6050572.1"/>
    <property type="molecule type" value="Genomic_DNA"/>
</dbReference>
<dbReference type="Gene3D" id="3.10.450.50">
    <property type="match status" value="1"/>
</dbReference>
<sequence length="151" mass="15987">MKNGILVLAALAALVPSARADDAQKAIQAQYDKRSAAAAKKDVDGSVAINAPEFVAIGLKGDKRTTAQIKPQLTQVFASIKSYTITTKITKCVVKGDSATVTTQDAVVVVGKGTQESEATSEDTWIKKGGQWLRTQNKLLTSKIKSNKPGN</sequence>
<dbReference type="RefSeq" id="WP_184195787.1">
    <property type="nucleotide sequence ID" value="NZ_JACHGW010000002.1"/>
</dbReference>
<dbReference type="Pfam" id="PF14534">
    <property type="entry name" value="DUF4440"/>
    <property type="match status" value="1"/>
</dbReference>
<feature type="domain" description="DUF4440" evidence="2">
    <location>
        <begin position="27"/>
        <end position="132"/>
    </location>
</feature>
<accession>A0A7W9SPQ0</accession>
<dbReference type="SUPFAM" id="SSF54427">
    <property type="entry name" value="NTF2-like"/>
    <property type="match status" value="1"/>
</dbReference>
<name>A0A7W9SPQ0_ARMRO</name>
<keyword evidence="1" id="KW-0732">Signal</keyword>
<dbReference type="Proteomes" id="UP000520814">
    <property type="component" value="Unassembled WGS sequence"/>
</dbReference>
<dbReference type="InterPro" id="IPR027843">
    <property type="entry name" value="DUF4440"/>
</dbReference>
<organism evidence="3 4">
    <name type="scientific">Armatimonas rosea</name>
    <dbReference type="NCBI Taxonomy" id="685828"/>
    <lineage>
        <taxon>Bacteria</taxon>
        <taxon>Bacillati</taxon>
        <taxon>Armatimonadota</taxon>
        <taxon>Armatimonadia</taxon>
        <taxon>Armatimonadales</taxon>
        <taxon>Armatimonadaceae</taxon>
        <taxon>Armatimonas</taxon>
    </lineage>
</organism>
<reference evidence="3 4" key="1">
    <citation type="submission" date="2020-08" db="EMBL/GenBank/DDBJ databases">
        <title>Genomic Encyclopedia of Type Strains, Phase IV (KMG-IV): sequencing the most valuable type-strain genomes for metagenomic binning, comparative biology and taxonomic classification.</title>
        <authorList>
            <person name="Goeker M."/>
        </authorList>
    </citation>
    <scope>NUCLEOTIDE SEQUENCE [LARGE SCALE GENOMIC DNA]</scope>
    <source>
        <strain evidence="3 4">DSM 23562</strain>
    </source>
</reference>
<protein>
    <submittedName>
        <fullName evidence="3">Ketosteroid isomerase-like protein</fullName>
    </submittedName>
</protein>
<dbReference type="GO" id="GO:0016853">
    <property type="term" value="F:isomerase activity"/>
    <property type="evidence" value="ECO:0007669"/>
    <property type="project" value="UniProtKB-KW"/>
</dbReference>
<evidence type="ECO:0000313" key="4">
    <source>
        <dbReference type="Proteomes" id="UP000520814"/>
    </source>
</evidence>
<comment type="caution">
    <text evidence="3">The sequence shown here is derived from an EMBL/GenBank/DDBJ whole genome shotgun (WGS) entry which is preliminary data.</text>
</comment>
<dbReference type="AlphaFoldDB" id="A0A7W9SPQ0"/>
<proteinExistence type="predicted"/>
<keyword evidence="4" id="KW-1185">Reference proteome</keyword>
<feature type="chain" id="PRO_5031305260" evidence="1">
    <location>
        <begin position="21"/>
        <end position="151"/>
    </location>
</feature>